<evidence type="ECO:0000313" key="8">
    <source>
        <dbReference type="Proteomes" id="UP001205890"/>
    </source>
</evidence>
<gene>
    <name evidence="7" type="ORF">NK718_07550</name>
</gene>
<feature type="domain" description="RDD" evidence="6">
    <location>
        <begin position="25"/>
        <end position="148"/>
    </location>
</feature>
<feature type="transmembrane region" description="Helical" evidence="5">
    <location>
        <begin position="108"/>
        <end position="135"/>
    </location>
</feature>
<name>A0ABT1LB84_9HYPH</name>
<organism evidence="7 8">
    <name type="scientific">Alsobacter ponti</name>
    <dbReference type="NCBI Taxonomy" id="2962936"/>
    <lineage>
        <taxon>Bacteria</taxon>
        <taxon>Pseudomonadati</taxon>
        <taxon>Pseudomonadota</taxon>
        <taxon>Alphaproteobacteria</taxon>
        <taxon>Hyphomicrobiales</taxon>
        <taxon>Alsobacteraceae</taxon>
        <taxon>Alsobacter</taxon>
    </lineage>
</organism>
<accession>A0ABT1LB84</accession>
<keyword evidence="4 5" id="KW-0472">Membrane</keyword>
<feature type="transmembrane region" description="Helical" evidence="5">
    <location>
        <begin position="29"/>
        <end position="53"/>
    </location>
</feature>
<keyword evidence="3 5" id="KW-1133">Transmembrane helix</keyword>
<evidence type="ECO:0000256" key="3">
    <source>
        <dbReference type="ARBA" id="ARBA00022989"/>
    </source>
</evidence>
<evidence type="ECO:0000313" key="7">
    <source>
        <dbReference type="EMBL" id="MCP8938366.1"/>
    </source>
</evidence>
<comment type="subcellular location">
    <subcellularLocation>
        <location evidence="1">Membrane</location>
        <topology evidence="1">Multi-pass membrane protein</topology>
    </subcellularLocation>
</comment>
<dbReference type="Pfam" id="PF06271">
    <property type="entry name" value="RDD"/>
    <property type="match status" value="1"/>
</dbReference>
<feature type="transmembrane region" description="Helical" evidence="5">
    <location>
        <begin position="60"/>
        <end position="79"/>
    </location>
</feature>
<protein>
    <submittedName>
        <fullName evidence="7">RDD family protein</fullName>
    </submittedName>
</protein>
<reference evidence="7 8" key="1">
    <citation type="submission" date="2022-07" db="EMBL/GenBank/DDBJ databases">
        <authorList>
            <person name="Li W.-J."/>
            <person name="Deng Q.-Q."/>
        </authorList>
    </citation>
    <scope>NUCLEOTIDE SEQUENCE [LARGE SCALE GENOMIC DNA]</scope>
    <source>
        <strain evidence="7 8">SYSU M60028</strain>
    </source>
</reference>
<evidence type="ECO:0000256" key="4">
    <source>
        <dbReference type="ARBA" id="ARBA00023136"/>
    </source>
</evidence>
<dbReference type="Proteomes" id="UP001205890">
    <property type="component" value="Unassembled WGS sequence"/>
</dbReference>
<evidence type="ECO:0000256" key="1">
    <source>
        <dbReference type="ARBA" id="ARBA00004141"/>
    </source>
</evidence>
<dbReference type="InterPro" id="IPR010432">
    <property type="entry name" value="RDD"/>
</dbReference>
<proteinExistence type="predicted"/>
<evidence type="ECO:0000256" key="5">
    <source>
        <dbReference type="SAM" id="Phobius"/>
    </source>
</evidence>
<sequence>MTQIPTTPYPPAPYAPRQADTAGVLGGRLLAYLVDLAIVGLLWGVFVVVLLVLGFLTFGLAWMLIAPLFPVVAVLYSGLTVSGPNRGTVGMRMAGVELRTLDGGTVPFVVAAVHAIFFYVSVSFLTPFIVLFGLLRSDRRLLHDLLAGVIAVRRR</sequence>
<keyword evidence="8" id="KW-1185">Reference proteome</keyword>
<comment type="caution">
    <text evidence="7">The sequence shown here is derived from an EMBL/GenBank/DDBJ whole genome shotgun (WGS) entry which is preliminary data.</text>
</comment>
<dbReference type="RefSeq" id="WP_254740203.1">
    <property type="nucleotide sequence ID" value="NZ_JANCLU010000005.1"/>
</dbReference>
<dbReference type="EMBL" id="JANCLU010000005">
    <property type="protein sequence ID" value="MCP8938366.1"/>
    <property type="molecule type" value="Genomic_DNA"/>
</dbReference>
<keyword evidence="2 5" id="KW-0812">Transmembrane</keyword>
<evidence type="ECO:0000259" key="6">
    <source>
        <dbReference type="Pfam" id="PF06271"/>
    </source>
</evidence>
<evidence type="ECO:0000256" key="2">
    <source>
        <dbReference type="ARBA" id="ARBA00022692"/>
    </source>
</evidence>